<dbReference type="AlphaFoldDB" id="A0A7X6LV86"/>
<evidence type="ECO:0000256" key="1">
    <source>
        <dbReference type="ARBA" id="ARBA00005254"/>
    </source>
</evidence>
<dbReference type="Gene3D" id="3.90.226.10">
    <property type="entry name" value="2-enoyl-CoA Hydratase, Chain A, domain 1"/>
    <property type="match status" value="1"/>
</dbReference>
<dbReference type="SUPFAM" id="SSF52096">
    <property type="entry name" value="ClpP/crotonase"/>
    <property type="match status" value="1"/>
</dbReference>
<dbReference type="Pfam" id="PF00378">
    <property type="entry name" value="ECH_1"/>
    <property type="match status" value="1"/>
</dbReference>
<protein>
    <submittedName>
        <fullName evidence="2">Enoyl-CoA hydratase</fullName>
        <ecNumber evidence="2">4.2.1.17</ecNumber>
    </submittedName>
</protein>
<evidence type="ECO:0000313" key="3">
    <source>
        <dbReference type="Proteomes" id="UP000523447"/>
    </source>
</evidence>
<dbReference type="NCBIfam" id="NF004525">
    <property type="entry name" value="PRK05870.1"/>
    <property type="match status" value="1"/>
</dbReference>
<dbReference type="CDD" id="cd06558">
    <property type="entry name" value="crotonase-like"/>
    <property type="match status" value="1"/>
</dbReference>
<keyword evidence="3" id="KW-1185">Reference proteome</keyword>
<dbReference type="InterPro" id="IPR001753">
    <property type="entry name" value="Enoyl-CoA_hydra/iso"/>
</dbReference>
<dbReference type="GO" id="GO:0004300">
    <property type="term" value="F:enoyl-CoA hydratase activity"/>
    <property type="evidence" value="ECO:0007669"/>
    <property type="project" value="UniProtKB-EC"/>
</dbReference>
<name>A0A7X6LV86_9NOCA</name>
<organism evidence="2 3">
    <name type="scientific">Nocardia veterana</name>
    <dbReference type="NCBI Taxonomy" id="132249"/>
    <lineage>
        <taxon>Bacteria</taxon>
        <taxon>Bacillati</taxon>
        <taxon>Actinomycetota</taxon>
        <taxon>Actinomycetes</taxon>
        <taxon>Mycobacteriales</taxon>
        <taxon>Nocardiaceae</taxon>
        <taxon>Nocardia</taxon>
    </lineage>
</organism>
<evidence type="ECO:0000313" key="2">
    <source>
        <dbReference type="EMBL" id="NKY85224.1"/>
    </source>
</evidence>
<sequence length="255" mass="25815">MTDMAEITMERHDTVAVVTVSDPQRRNALTLGLSEQLAAAIAEAEGDSGVSAIVITGAPPAFCAGADLAALGEAGEAGLRAIYAGFLAIAECALPTVAAVGGAAVGAGLNVALAADVRLAGPRARFDARFLGLGIHPGGGMTWMLQRAVGAQQAAAMTLLGEVLDAEAAHSAGLVHRVVLGDHDDLVAAAVQTAAGAAAAPRDLLITTKRTMRITRTLDSHAEAVDTEIGPQLASLNSEEFAARLAAMKARITSH</sequence>
<dbReference type="Proteomes" id="UP000523447">
    <property type="component" value="Unassembled WGS sequence"/>
</dbReference>
<dbReference type="EC" id="4.2.1.17" evidence="2"/>
<comment type="similarity">
    <text evidence="1">Belongs to the enoyl-CoA hydratase/isomerase family.</text>
</comment>
<keyword evidence="2" id="KW-0456">Lyase</keyword>
<comment type="caution">
    <text evidence="2">The sequence shown here is derived from an EMBL/GenBank/DDBJ whole genome shotgun (WGS) entry which is preliminary data.</text>
</comment>
<reference evidence="2 3" key="1">
    <citation type="submission" date="2020-04" db="EMBL/GenBank/DDBJ databases">
        <title>MicrobeNet Type strains.</title>
        <authorList>
            <person name="Nicholson A.C."/>
        </authorList>
    </citation>
    <scope>NUCLEOTIDE SEQUENCE [LARGE SCALE GENOMIC DNA]</scope>
    <source>
        <strain evidence="2 3">DSM 44445</strain>
    </source>
</reference>
<proteinExistence type="inferred from homology"/>
<dbReference type="EMBL" id="JAAXPE010000004">
    <property type="protein sequence ID" value="NKY85224.1"/>
    <property type="molecule type" value="Genomic_DNA"/>
</dbReference>
<dbReference type="PANTHER" id="PTHR43802">
    <property type="entry name" value="ENOYL-COA HYDRATASE"/>
    <property type="match status" value="1"/>
</dbReference>
<dbReference type="InterPro" id="IPR029045">
    <property type="entry name" value="ClpP/crotonase-like_dom_sf"/>
</dbReference>
<accession>A0A7X6LV86</accession>
<dbReference type="PANTHER" id="PTHR43802:SF1">
    <property type="entry name" value="IP11341P-RELATED"/>
    <property type="match status" value="1"/>
</dbReference>
<gene>
    <name evidence="2" type="ORF">HGA07_06250</name>
</gene>